<name>A0A5B0MH23_PUCGR</name>
<sequence>MVFDPQRALPLWELDAQTLIGKSPSFDLKLPSPVKLETFLIPSIDKFQSFNHSVSLFSHTNSLLINSSHPLQDNHLDFSSLTSGNSVSLL</sequence>
<keyword evidence="2" id="KW-1185">Reference proteome</keyword>
<protein>
    <submittedName>
        <fullName evidence="1">Uncharacterized protein</fullName>
    </submittedName>
</protein>
<proteinExistence type="predicted"/>
<reference evidence="1 2" key="1">
    <citation type="submission" date="2019-05" db="EMBL/GenBank/DDBJ databases">
        <title>Emergence of the Ug99 lineage of the wheat stem rust pathogen through somatic hybridization.</title>
        <authorList>
            <person name="Li F."/>
            <person name="Upadhyaya N.M."/>
            <person name="Sperschneider J."/>
            <person name="Matny O."/>
            <person name="Nguyen-Phuc H."/>
            <person name="Mago R."/>
            <person name="Raley C."/>
            <person name="Miller M.E."/>
            <person name="Silverstein K.A.T."/>
            <person name="Henningsen E."/>
            <person name="Hirsch C.D."/>
            <person name="Visser B."/>
            <person name="Pretorius Z.A."/>
            <person name="Steffenson B.J."/>
            <person name="Schwessinger B."/>
            <person name="Dodds P.N."/>
            <person name="Figueroa M."/>
        </authorList>
    </citation>
    <scope>NUCLEOTIDE SEQUENCE [LARGE SCALE GENOMIC DNA]</scope>
    <source>
        <strain evidence="1">21-0</strain>
    </source>
</reference>
<dbReference type="EMBL" id="VSWC01000157">
    <property type="protein sequence ID" value="KAA1075306.1"/>
    <property type="molecule type" value="Genomic_DNA"/>
</dbReference>
<dbReference type="OrthoDB" id="10352260at2759"/>
<accession>A0A5B0MH23</accession>
<evidence type="ECO:0000313" key="1">
    <source>
        <dbReference type="EMBL" id="KAA1075306.1"/>
    </source>
</evidence>
<organism evidence="1 2">
    <name type="scientific">Puccinia graminis f. sp. tritici</name>
    <dbReference type="NCBI Taxonomy" id="56615"/>
    <lineage>
        <taxon>Eukaryota</taxon>
        <taxon>Fungi</taxon>
        <taxon>Dikarya</taxon>
        <taxon>Basidiomycota</taxon>
        <taxon>Pucciniomycotina</taxon>
        <taxon>Pucciniomycetes</taxon>
        <taxon>Pucciniales</taxon>
        <taxon>Pucciniaceae</taxon>
        <taxon>Puccinia</taxon>
    </lineage>
</organism>
<dbReference type="Proteomes" id="UP000324748">
    <property type="component" value="Unassembled WGS sequence"/>
</dbReference>
<evidence type="ECO:0000313" key="2">
    <source>
        <dbReference type="Proteomes" id="UP000324748"/>
    </source>
</evidence>
<dbReference type="AlphaFoldDB" id="A0A5B0MH23"/>
<gene>
    <name evidence="1" type="ORF">PGT21_033481</name>
</gene>
<comment type="caution">
    <text evidence="1">The sequence shown here is derived from an EMBL/GenBank/DDBJ whole genome shotgun (WGS) entry which is preliminary data.</text>
</comment>